<dbReference type="Gene3D" id="1.20.5.4090">
    <property type="match status" value="1"/>
</dbReference>
<organism evidence="2 3">
    <name type="scientific">Silurus meridionalis</name>
    <name type="common">Southern catfish</name>
    <name type="synonym">Silurus soldatovi meridionalis</name>
    <dbReference type="NCBI Taxonomy" id="175797"/>
    <lineage>
        <taxon>Eukaryota</taxon>
        <taxon>Metazoa</taxon>
        <taxon>Chordata</taxon>
        <taxon>Craniata</taxon>
        <taxon>Vertebrata</taxon>
        <taxon>Euteleostomi</taxon>
        <taxon>Actinopterygii</taxon>
        <taxon>Neopterygii</taxon>
        <taxon>Teleostei</taxon>
        <taxon>Ostariophysi</taxon>
        <taxon>Siluriformes</taxon>
        <taxon>Siluridae</taxon>
        <taxon>Silurus</taxon>
    </lineage>
</organism>
<dbReference type="AlphaFoldDB" id="A0A8T0BLC9"/>
<name>A0A8T0BLC9_SILME</name>
<dbReference type="EMBL" id="JABFDY010000004">
    <property type="protein sequence ID" value="KAF7707864.1"/>
    <property type="molecule type" value="Genomic_DNA"/>
</dbReference>
<sequence>MESSVQLQKEIYKLVSDMDLLQSSAQQKEEELLQTNRACRMMMAEEKYELLMSQVDTMQDSVQHLEKELREKSRKCEEKTKVCWGIQPVKTGIFCLSLLLVELKQVLSLETA</sequence>
<gene>
    <name evidence="2" type="ORF">HF521_016921</name>
</gene>
<comment type="caution">
    <text evidence="2">The sequence shown here is derived from an EMBL/GenBank/DDBJ whole genome shotgun (WGS) entry which is preliminary data.</text>
</comment>
<feature type="coiled-coil region" evidence="1">
    <location>
        <begin position="18"/>
        <end position="82"/>
    </location>
</feature>
<keyword evidence="3" id="KW-1185">Reference proteome</keyword>
<accession>A0A8T0BLC9</accession>
<evidence type="ECO:0000313" key="2">
    <source>
        <dbReference type="EMBL" id="KAF7707864.1"/>
    </source>
</evidence>
<evidence type="ECO:0000256" key="1">
    <source>
        <dbReference type="SAM" id="Coils"/>
    </source>
</evidence>
<dbReference type="Proteomes" id="UP000606274">
    <property type="component" value="Unassembled WGS sequence"/>
</dbReference>
<evidence type="ECO:0000313" key="3">
    <source>
        <dbReference type="Proteomes" id="UP000606274"/>
    </source>
</evidence>
<reference evidence="2" key="1">
    <citation type="submission" date="2020-08" db="EMBL/GenBank/DDBJ databases">
        <title>Chromosome-level assembly of Southern catfish (Silurus meridionalis) provides insights into visual adaptation to the nocturnal and benthic lifestyles.</title>
        <authorList>
            <person name="Zhang Y."/>
            <person name="Wang D."/>
            <person name="Peng Z."/>
        </authorList>
    </citation>
    <scope>NUCLEOTIDE SEQUENCE</scope>
    <source>
        <strain evidence="2">SWU-2019-XX</strain>
        <tissue evidence="2">Muscle</tissue>
    </source>
</reference>
<protein>
    <submittedName>
        <fullName evidence="2">Uncharacterized protein</fullName>
    </submittedName>
</protein>
<proteinExistence type="predicted"/>
<keyword evidence="1" id="KW-0175">Coiled coil</keyword>